<feature type="compositionally biased region" description="Low complexity" evidence="8">
    <location>
        <begin position="110"/>
        <end position="134"/>
    </location>
</feature>
<evidence type="ECO:0000313" key="11">
    <source>
        <dbReference type="Proteomes" id="UP000823405"/>
    </source>
</evidence>
<keyword evidence="7" id="KW-0788">Thiol protease</keyword>
<keyword evidence="11" id="KW-1185">Reference proteome</keyword>
<dbReference type="OrthoDB" id="6287070at2759"/>
<dbReference type="PROSITE" id="PS50235">
    <property type="entry name" value="USP_3"/>
    <property type="match status" value="1"/>
</dbReference>
<evidence type="ECO:0000256" key="3">
    <source>
        <dbReference type="ARBA" id="ARBA00012759"/>
    </source>
</evidence>
<dbReference type="Pfam" id="PF00443">
    <property type="entry name" value="UCH"/>
    <property type="match status" value="1"/>
</dbReference>
<dbReference type="PANTHER" id="PTHR24006:SF722">
    <property type="entry name" value="UBIQUITIN CARBOXYL-TERMINAL HYDROLASE 48"/>
    <property type="match status" value="1"/>
</dbReference>
<feature type="region of interest" description="Disordered" evidence="8">
    <location>
        <begin position="420"/>
        <end position="460"/>
    </location>
</feature>
<evidence type="ECO:0000313" key="10">
    <source>
        <dbReference type="EMBL" id="KAG0302805.1"/>
    </source>
</evidence>
<feature type="region of interest" description="Disordered" evidence="8">
    <location>
        <begin position="682"/>
        <end position="724"/>
    </location>
</feature>
<organism evidence="10 11">
    <name type="scientific">Linnemannia gamsii</name>
    <dbReference type="NCBI Taxonomy" id="64522"/>
    <lineage>
        <taxon>Eukaryota</taxon>
        <taxon>Fungi</taxon>
        <taxon>Fungi incertae sedis</taxon>
        <taxon>Mucoromycota</taxon>
        <taxon>Mortierellomycotina</taxon>
        <taxon>Mortierellomycetes</taxon>
        <taxon>Mortierellales</taxon>
        <taxon>Mortierellaceae</taxon>
        <taxon>Linnemannia</taxon>
    </lineage>
</organism>
<dbReference type="EMBL" id="JAAAIN010001469">
    <property type="protein sequence ID" value="KAG0302805.1"/>
    <property type="molecule type" value="Genomic_DNA"/>
</dbReference>
<proteinExistence type="inferred from homology"/>
<dbReference type="Proteomes" id="UP000823405">
    <property type="component" value="Unassembled WGS sequence"/>
</dbReference>
<comment type="similarity">
    <text evidence="2">Belongs to the peptidase C19 family.</text>
</comment>
<feature type="compositionally biased region" description="Polar residues" evidence="8">
    <location>
        <begin position="697"/>
        <end position="706"/>
    </location>
</feature>
<dbReference type="InterPro" id="IPR050164">
    <property type="entry name" value="Peptidase_C19"/>
</dbReference>
<comment type="caution">
    <text evidence="10">The sequence shown here is derived from an EMBL/GenBank/DDBJ whole genome shotgun (WGS) entry which is preliminary data.</text>
</comment>
<sequence length="831" mass="91193">MTTAPVPSSTITPPSSSSRSYTAPTTTSTTATAPISTSASASPTSTVTNTLFQRTPSIRIKKDKKKSSKGDKDRDRSSVDNHIHLKRSRSPIKLIRNIKSYLHVHKHKNSPSSSSSSSANNTLLSSTSANGSLAPPSRNSFDGASSNQYRSTSLPSSSILSAAASQLVQEDPTTATAGQSRLSKERQRSESMDPEKQVLLLRVMSYFEHAGHRADEETAEYLLSSYQWNIDHTLQYCQDLLQAVHGTLVPVQQEIVLGGAVNDQMTSCYIDALLFAMFARLSAFEGLLNVNLDAESDSDSEESGTGAPDTGPSKKDEERLHTHRLQTWLRMFVNQLRSGRLIQAHVVKELRQHLYCCGWHCPGPMDPPGSSRQEDSSELFMFLTEKLHLPYLPLEQRLLHGAKSSADDDKVITERMLQISIPTPDQSTAPESPQSKLGSTFSKLMSSPKTTSSDSNGNVSSQAESSMLEVLLLENLLAQYFYDNTLTGIRRRVSSGTGVPLSPGVEIPVSAWQVLELLPFYSSSNEQGGVIHASQSQYPSGVVILPLILKRYSFGPDMQARRIGTPIVIPRRIDFSRFVNPQTTAPPPPRMAANVGASSESTQAPAPEPAPEPTRVPESEPVHGARPASIDTTATTTVLPPLSIPDNRPTLGASSSVQGLSAISINTQVPPIRKYSMSLLQPTESPRTPITPPPQYSPSQGRTGSANEYHDDKRGWSPLPRENSELTYMDYSPPKVKYMLELKSVVCHVGYRLDSGHYRSYVANTVSNNSGAPHQHPLAFQEPNWLRHDDLDPSGRRVQLITRDSPEDMDMEADWARNGYILFYELQTIQC</sequence>
<dbReference type="InterPro" id="IPR001394">
    <property type="entry name" value="Peptidase_C19_UCH"/>
</dbReference>
<evidence type="ECO:0000256" key="4">
    <source>
        <dbReference type="ARBA" id="ARBA00022670"/>
    </source>
</evidence>
<feature type="region of interest" description="Disordered" evidence="8">
    <location>
        <begin position="1"/>
        <end position="153"/>
    </location>
</feature>
<feature type="domain" description="USP" evidence="9">
    <location>
        <begin position="258"/>
        <end position="827"/>
    </location>
</feature>
<gene>
    <name evidence="10" type="ORF">BGZ97_002167</name>
</gene>
<feature type="compositionally biased region" description="Polar residues" evidence="8">
    <location>
        <begin position="171"/>
        <end position="181"/>
    </location>
</feature>
<feature type="region of interest" description="Disordered" evidence="8">
    <location>
        <begin position="295"/>
        <end position="319"/>
    </location>
</feature>
<feature type="compositionally biased region" description="Basic and acidic residues" evidence="8">
    <location>
        <begin position="68"/>
        <end position="83"/>
    </location>
</feature>
<dbReference type="SUPFAM" id="SSF54001">
    <property type="entry name" value="Cysteine proteinases"/>
    <property type="match status" value="1"/>
</dbReference>
<dbReference type="InterPro" id="IPR028889">
    <property type="entry name" value="USP"/>
</dbReference>
<evidence type="ECO:0000256" key="2">
    <source>
        <dbReference type="ARBA" id="ARBA00009085"/>
    </source>
</evidence>
<feature type="region of interest" description="Disordered" evidence="8">
    <location>
        <begin position="579"/>
        <end position="656"/>
    </location>
</feature>
<feature type="region of interest" description="Disordered" evidence="8">
    <location>
        <begin position="166"/>
        <end position="194"/>
    </location>
</feature>
<evidence type="ECO:0000256" key="7">
    <source>
        <dbReference type="ARBA" id="ARBA00022807"/>
    </source>
</evidence>
<dbReference type="AlphaFoldDB" id="A0A9P6UIF7"/>
<keyword evidence="6" id="KW-0378">Hydrolase</keyword>
<protein>
    <recommendedName>
        <fullName evidence="3">ubiquitinyl hydrolase 1</fullName>
        <ecNumber evidence="3">3.4.19.12</ecNumber>
    </recommendedName>
</protein>
<dbReference type="CDD" id="cd02257">
    <property type="entry name" value="Peptidase_C19"/>
    <property type="match status" value="1"/>
</dbReference>
<evidence type="ECO:0000259" key="9">
    <source>
        <dbReference type="PROSITE" id="PS50235"/>
    </source>
</evidence>
<evidence type="ECO:0000256" key="1">
    <source>
        <dbReference type="ARBA" id="ARBA00000707"/>
    </source>
</evidence>
<name>A0A9P6UIF7_9FUNG</name>
<evidence type="ECO:0000256" key="8">
    <source>
        <dbReference type="SAM" id="MobiDB-lite"/>
    </source>
</evidence>
<dbReference type="InterPro" id="IPR038765">
    <property type="entry name" value="Papain-like_cys_pep_sf"/>
</dbReference>
<dbReference type="GO" id="GO:0004843">
    <property type="term" value="F:cysteine-type deubiquitinase activity"/>
    <property type="evidence" value="ECO:0007669"/>
    <property type="project" value="UniProtKB-EC"/>
</dbReference>
<dbReference type="GO" id="GO:0016579">
    <property type="term" value="P:protein deubiquitination"/>
    <property type="evidence" value="ECO:0007669"/>
    <property type="project" value="InterPro"/>
</dbReference>
<dbReference type="GO" id="GO:0005634">
    <property type="term" value="C:nucleus"/>
    <property type="evidence" value="ECO:0007669"/>
    <property type="project" value="UniProtKB-SubCell"/>
</dbReference>
<keyword evidence="4" id="KW-0645">Protease</keyword>
<reference evidence="10" key="1">
    <citation type="journal article" date="2020" name="Fungal Divers.">
        <title>Resolving the Mortierellaceae phylogeny through synthesis of multi-gene phylogenetics and phylogenomics.</title>
        <authorList>
            <person name="Vandepol N."/>
            <person name="Liber J."/>
            <person name="Desiro A."/>
            <person name="Na H."/>
            <person name="Kennedy M."/>
            <person name="Barry K."/>
            <person name="Grigoriev I.V."/>
            <person name="Miller A.N."/>
            <person name="O'Donnell K."/>
            <person name="Stajich J.E."/>
            <person name="Bonito G."/>
        </authorList>
    </citation>
    <scope>NUCLEOTIDE SEQUENCE</scope>
    <source>
        <strain evidence="10">NVP60</strain>
    </source>
</reference>
<dbReference type="EC" id="3.4.19.12" evidence="3"/>
<accession>A0A9P6UIF7</accession>
<dbReference type="GO" id="GO:0005829">
    <property type="term" value="C:cytosol"/>
    <property type="evidence" value="ECO:0007669"/>
    <property type="project" value="TreeGrafter"/>
</dbReference>
<feature type="compositionally biased region" description="Low complexity" evidence="8">
    <location>
        <begin position="1"/>
        <end position="48"/>
    </location>
</feature>
<feature type="compositionally biased region" description="Polar residues" evidence="8">
    <location>
        <begin position="137"/>
        <end position="150"/>
    </location>
</feature>
<feature type="compositionally biased region" description="Basic and acidic residues" evidence="8">
    <location>
        <begin position="182"/>
        <end position="194"/>
    </location>
</feature>
<dbReference type="Gene3D" id="3.90.70.10">
    <property type="entry name" value="Cysteine proteinases"/>
    <property type="match status" value="2"/>
</dbReference>
<evidence type="ECO:0000256" key="6">
    <source>
        <dbReference type="ARBA" id="ARBA00022801"/>
    </source>
</evidence>
<keyword evidence="5" id="KW-0833">Ubl conjugation pathway</keyword>
<dbReference type="PANTHER" id="PTHR24006">
    <property type="entry name" value="UBIQUITIN CARBOXYL-TERMINAL HYDROLASE"/>
    <property type="match status" value="1"/>
</dbReference>
<evidence type="ECO:0000256" key="5">
    <source>
        <dbReference type="ARBA" id="ARBA00022786"/>
    </source>
</evidence>
<comment type="catalytic activity">
    <reaction evidence="1">
        <text>Thiol-dependent hydrolysis of ester, thioester, amide, peptide and isopeptide bonds formed by the C-terminal Gly of ubiquitin (a 76-residue protein attached to proteins as an intracellular targeting signal).</text>
        <dbReference type="EC" id="3.4.19.12"/>
    </reaction>
</comment>
<dbReference type="GO" id="GO:0006508">
    <property type="term" value="P:proteolysis"/>
    <property type="evidence" value="ECO:0007669"/>
    <property type="project" value="UniProtKB-KW"/>
</dbReference>